<dbReference type="EMBL" id="KZ857399">
    <property type="protein sequence ID" value="RDX50581.1"/>
    <property type="molecule type" value="Genomic_DNA"/>
</dbReference>
<accession>A0A371DDG1</accession>
<dbReference type="Proteomes" id="UP000256964">
    <property type="component" value="Unassembled WGS sequence"/>
</dbReference>
<organism evidence="1 2">
    <name type="scientific">Lentinus brumalis</name>
    <dbReference type="NCBI Taxonomy" id="2498619"/>
    <lineage>
        <taxon>Eukaryota</taxon>
        <taxon>Fungi</taxon>
        <taxon>Dikarya</taxon>
        <taxon>Basidiomycota</taxon>
        <taxon>Agaricomycotina</taxon>
        <taxon>Agaricomycetes</taxon>
        <taxon>Polyporales</taxon>
        <taxon>Polyporaceae</taxon>
        <taxon>Lentinus</taxon>
    </lineage>
</organism>
<proteinExistence type="predicted"/>
<sequence>MKFAEDTSARMHYETDGVTMEDPLGPTVFEGPHFCDVCDMVLAGWLTPWTETDRLASECTKVLTRDSEIQEAERANLEVVVAAVQVAVFYLSQSQLKDDSRRTQNSFARQLETRYIARRERQQE</sequence>
<dbReference type="AlphaFoldDB" id="A0A371DDG1"/>
<evidence type="ECO:0000313" key="2">
    <source>
        <dbReference type="Proteomes" id="UP000256964"/>
    </source>
</evidence>
<protein>
    <submittedName>
        <fullName evidence="1">Uncharacterized protein</fullName>
    </submittedName>
</protein>
<keyword evidence="2" id="KW-1185">Reference proteome</keyword>
<reference evidence="1 2" key="1">
    <citation type="journal article" date="2018" name="Biotechnol. Biofuels">
        <title>Integrative visual omics of the white-rot fungus Polyporus brumalis exposes the biotechnological potential of its oxidative enzymes for delignifying raw plant biomass.</title>
        <authorList>
            <person name="Miyauchi S."/>
            <person name="Rancon A."/>
            <person name="Drula E."/>
            <person name="Hage H."/>
            <person name="Chaduli D."/>
            <person name="Favel A."/>
            <person name="Grisel S."/>
            <person name="Henrissat B."/>
            <person name="Herpoel-Gimbert I."/>
            <person name="Ruiz-Duenas F.J."/>
            <person name="Chevret D."/>
            <person name="Hainaut M."/>
            <person name="Lin J."/>
            <person name="Wang M."/>
            <person name="Pangilinan J."/>
            <person name="Lipzen A."/>
            <person name="Lesage-Meessen L."/>
            <person name="Navarro D."/>
            <person name="Riley R."/>
            <person name="Grigoriev I.V."/>
            <person name="Zhou S."/>
            <person name="Raouche S."/>
            <person name="Rosso M.N."/>
        </authorList>
    </citation>
    <scope>NUCLEOTIDE SEQUENCE [LARGE SCALE GENOMIC DNA]</scope>
    <source>
        <strain evidence="1 2">BRFM 1820</strain>
    </source>
</reference>
<gene>
    <name evidence="1" type="ORF">OH76DRAFT_459074</name>
</gene>
<evidence type="ECO:0000313" key="1">
    <source>
        <dbReference type="EMBL" id="RDX50581.1"/>
    </source>
</evidence>
<name>A0A371DDG1_9APHY</name>